<evidence type="ECO:0000313" key="1">
    <source>
        <dbReference type="EMBL" id="KAI3684780.1"/>
    </source>
</evidence>
<accession>A0ACB8YI77</accession>
<reference evidence="1 2" key="2">
    <citation type="journal article" date="2022" name="Mol. Ecol. Resour.">
        <title>The genomes of chicory, endive, great burdock and yacon provide insights into Asteraceae paleo-polyploidization history and plant inulin production.</title>
        <authorList>
            <person name="Fan W."/>
            <person name="Wang S."/>
            <person name="Wang H."/>
            <person name="Wang A."/>
            <person name="Jiang F."/>
            <person name="Liu H."/>
            <person name="Zhao H."/>
            <person name="Xu D."/>
            <person name="Zhang Y."/>
        </authorList>
    </citation>
    <scope>NUCLEOTIDE SEQUENCE [LARGE SCALE GENOMIC DNA]</scope>
    <source>
        <strain evidence="2">cv. Niubang</strain>
    </source>
</reference>
<keyword evidence="2" id="KW-1185">Reference proteome</keyword>
<gene>
    <name evidence="1" type="ORF">L6452_34006</name>
</gene>
<evidence type="ECO:0000313" key="2">
    <source>
        <dbReference type="Proteomes" id="UP001055879"/>
    </source>
</evidence>
<protein>
    <submittedName>
        <fullName evidence="1">Uncharacterized protein</fullName>
    </submittedName>
</protein>
<sequence>MDLFSLQQNYSLIILEALAITLLLYSLSFIYNKTTTTTTAPEASGGWPIIGHFKLFGASSDLPHLALASMADRYGPIFTVRLGIRRVLMVSSWEIAKEIFTTHDVIVSDRPKYLAANILAHNYASLSLAPYGPYWRGMRKIISLELLSSSRLEKLKFVQVLELENSIKNMFELGREKRDGEGKVLVEMKKWFGELTMNTVLRMVAGKRYTATVDDENEEEMKKRREVMREWFLYLGRFVVADALPLLGWLDLGGYEKTMKRVAKELDSMVGKWLDEHRRKRDSNKTTGVRDFIDVMISEVESGAFEDYDADTIIKANCMTLIVSGTDTTTVTLTWALSLLLKNRYALRKVQEELEMHIGKDRQVNEPDIKNLVYLQSVVKETLRLYPAGFLGGPRAFSNDCIVSGYHVPKGTWLIINMWKLHRDPMIWSDPFEFRPERFLTPNHKDVDVKGRDFELIPFGAGRRVCPGIAFGLQMLHLVLATLLHNFDMSTPNGAPVDMTETAGLTNAKATPLEVLVAPRNIVKDIF</sequence>
<reference evidence="2" key="1">
    <citation type="journal article" date="2022" name="Mol. Ecol. Resour.">
        <title>The genomes of chicory, endive, great burdock and yacon provide insights into Asteraceae palaeo-polyploidization history and plant inulin production.</title>
        <authorList>
            <person name="Fan W."/>
            <person name="Wang S."/>
            <person name="Wang H."/>
            <person name="Wang A."/>
            <person name="Jiang F."/>
            <person name="Liu H."/>
            <person name="Zhao H."/>
            <person name="Xu D."/>
            <person name="Zhang Y."/>
        </authorList>
    </citation>
    <scope>NUCLEOTIDE SEQUENCE [LARGE SCALE GENOMIC DNA]</scope>
    <source>
        <strain evidence="2">cv. Niubang</strain>
    </source>
</reference>
<dbReference type="Proteomes" id="UP001055879">
    <property type="component" value="Linkage Group LG12"/>
</dbReference>
<organism evidence="1 2">
    <name type="scientific">Arctium lappa</name>
    <name type="common">Greater burdock</name>
    <name type="synonym">Lappa major</name>
    <dbReference type="NCBI Taxonomy" id="4217"/>
    <lineage>
        <taxon>Eukaryota</taxon>
        <taxon>Viridiplantae</taxon>
        <taxon>Streptophyta</taxon>
        <taxon>Embryophyta</taxon>
        <taxon>Tracheophyta</taxon>
        <taxon>Spermatophyta</taxon>
        <taxon>Magnoliopsida</taxon>
        <taxon>eudicotyledons</taxon>
        <taxon>Gunneridae</taxon>
        <taxon>Pentapetalae</taxon>
        <taxon>asterids</taxon>
        <taxon>campanulids</taxon>
        <taxon>Asterales</taxon>
        <taxon>Asteraceae</taxon>
        <taxon>Carduoideae</taxon>
        <taxon>Cardueae</taxon>
        <taxon>Arctiinae</taxon>
        <taxon>Arctium</taxon>
    </lineage>
</organism>
<comment type="caution">
    <text evidence="1">The sequence shown here is derived from an EMBL/GenBank/DDBJ whole genome shotgun (WGS) entry which is preliminary data.</text>
</comment>
<proteinExistence type="predicted"/>
<dbReference type="EMBL" id="CM042058">
    <property type="protein sequence ID" value="KAI3684780.1"/>
    <property type="molecule type" value="Genomic_DNA"/>
</dbReference>
<name>A0ACB8YI77_ARCLA</name>